<feature type="region of interest" description="Disordered" evidence="1">
    <location>
        <begin position="20"/>
        <end position="56"/>
    </location>
</feature>
<reference evidence="3" key="1">
    <citation type="submission" date="2022-11" db="UniProtKB">
        <authorList>
            <consortium name="EnsemblMetazoa"/>
        </authorList>
    </citation>
    <scope>IDENTIFICATION</scope>
</reference>
<evidence type="ECO:0000313" key="3">
    <source>
        <dbReference type="EnsemblMetazoa" id="XP_038054689.1"/>
    </source>
</evidence>
<dbReference type="InterPro" id="IPR006640">
    <property type="entry name" value="SprT-like_domain"/>
</dbReference>
<dbReference type="EnsemblMetazoa" id="XM_038198761.1">
    <property type="protein sequence ID" value="XP_038054689.1"/>
    <property type="gene ID" value="LOC119726908"/>
</dbReference>
<feature type="compositionally biased region" description="Basic and acidic residues" evidence="1">
    <location>
        <begin position="20"/>
        <end position="52"/>
    </location>
</feature>
<feature type="domain" description="SprT-like" evidence="2">
    <location>
        <begin position="128"/>
        <end position="229"/>
    </location>
</feature>
<dbReference type="Proteomes" id="UP000887568">
    <property type="component" value="Unplaced"/>
</dbReference>
<sequence length="240" mass="28237">MSLSGWVGVWVVVCVQKEEAETKRRKKEEEERKRRKKEEAETKRRKKEEEERKRRKLDIKEEEVEDVREEEVEEEVREEEVEEVEEEVLDIKEEEVEDVETDISASNIFLANLSSHPAPHFDAHKLARRIYRIYNAHIFENKLPKLPMEFADIGSRAGFFRSCLKNPTVDGIFFSKVYCNTPARVRDVLIHEICHAAAWYITGTLGEDRHGAIWQIWTRTASSRFPALPPITEKVYCVSY</sequence>
<dbReference type="PANTHER" id="PTHR23099">
    <property type="entry name" value="TRANSCRIPTIONAL REGULATOR"/>
    <property type="match status" value="1"/>
</dbReference>
<protein>
    <recommendedName>
        <fullName evidence="2">SprT-like domain-containing protein</fullName>
    </recommendedName>
</protein>
<evidence type="ECO:0000256" key="1">
    <source>
        <dbReference type="SAM" id="MobiDB-lite"/>
    </source>
</evidence>
<organism evidence="3 4">
    <name type="scientific">Patiria miniata</name>
    <name type="common">Bat star</name>
    <name type="synonym">Asterina miniata</name>
    <dbReference type="NCBI Taxonomy" id="46514"/>
    <lineage>
        <taxon>Eukaryota</taxon>
        <taxon>Metazoa</taxon>
        <taxon>Echinodermata</taxon>
        <taxon>Eleutherozoa</taxon>
        <taxon>Asterozoa</taxon>
        <taxon>Asteroidea</taxon>
        <taxon>Valvatacea</taxon>
        <taxon>Valvatida</taxon>
        <taxon>Asterinidae</taxon>
        <taxon>Patiria</taxon>
    </lineage>
</organism>
<dbReference type="RefSeq" id="XP_038054689.1">
    <property type="nucleotide sequence ID" value="XM_038198761.1"/>
</dbReference>
<dbReference type="GO" id="GO:0005634">
    <property type="term" value="C:nucleus"/>
    <property type="evidence" value="ECO:0007669"/>
    <property type="project" value="TreeGrafter"/>
</dbReference>
<accession>A0A913ZTC2</accession>
<dbReference type="GeneID" id="119726908"/>
<keyword evidence="4" id="KW-1185">Reference proteome</keyword>
<proteinExistence type="predicted"/>
<name>A0A913ZTC2_PATMI</name>
<evidence type="ECO:0000259" key="2">
    <source>
        <dbReference type="Pfam" id="PF10263"/>
    </source>
</evidence>
<evidence type="ECO:0000313" key="4">
    <source>
        <dbReference type="Proteomes" id="UP000887568"/>
    </source>
</evidence>
<dbReference type="PANTHER" id="PTHR23099:SF0">
    <property type="entry name" value="GERM CELL NUCLEAR ACIDIC PROTEIN"/>
    <property type="match status" value="1"/>
</dbReference>
<dbReference type="GO" id="GO:0006974">
    <property type="term" value="P:DNA damage response"/>
    <property type="evidence" value="ECO:0007669"/>
    <property type="project" value="UniProtKB-ARBA"/>
</dbReference>
<dbReference type="AlphaFoldDB" id="A0A913ZTC2"/>
<dbReference type="Pfam" id="PF10263">
    <property type="entry name" value="SprT-like"/>
    <property type="match status" value="1"/>
</dbReference>
<dbReference type="OrthoDB" id="20772at2759"/>